<dbReference type="Gene3D" id="3.40.50.620">
    <property type="entry name" value="HUPs"/>
    <property type="match status" value="1"/>
</dbReference>
<dbReference type="NCBIfam" id="TIGR00125">
    <property type="entry name" value="cyt_tran_rel"/>
    <property type="match status" value="1"/>
</dbReference>
<evidence type="ECO:0000256" key="9">
    <source>
        <dbReference type="ARBA" id="ARBA00023277"/>
    </source>
</evidence>
<evidence type="ECO:0000256" key="4">
    <source>
        <dbReference type="ARBA" id="ARBA00022695"/>
    </source>
</evidence>
<dbReference type="PANTHER" id="PTHR46969:SF1">
    <property type="entry name" value="BIFUNCTIONAL PROTEIN HLDE"/>
    <property type="match status" value="1"/>
</dbReference>
<keyword evidence="15" id="KW-1185">Reference proteome</keyword>
<keyword evidence="9" id="KW-0119">Carbohydrate metabolism</keyword>
<dbReference type="GO" id="GO:0016779">
    <property type="term" value="F:nucleotidyltransferase activity"/>
    <property type="evidence" value="ECO:0007669"/>
    <property type="project" value="UniProtKB-KW"/>
</dbReference>
<dbReference type="InterPro" id="IPR014729">
    <property type="entry name" value="Rossmann-like_a/b/a_fold"/>
</dbReference>
<comment type="catalytic activity">
    <reaction evidence="10">
        <text>D-glycero-beta-D-manno-heptose 1-phosphate + ATP + H(+) = ADP-D-glycero-beta-D-manno-heptose + diphosphate</text>
        <dbReference type="Rhea" id="RHEA:27465"/>
        <dbReference type="ChEBI" id="CHEBI:15378"/>
        <dbReference type="ChEBI" id="CHEBI:30616"/>
        <dbReference type="ChEBI" id="CHEBI:33019"/>
        <dbReference type="ChEBI" id="CHEBI:59967"/>
        <dbReference type="ChEBI" id="CHEBI:61593"/>
        <dbReference type="EC" id="2.7.7.70"/>
    </reaction>
</comment>
<keyword evidence="8" id="KW-0511">Multifunctional enzyme</keyword>
<sequence>MTERWRPAEVRSLAPGLPGRLAAAALRVAVVGDVMLDGWWSGVTERFCREAPAPVVDVQRKTYAPGGAANTAMNLQALGARVRLGGLTGADEPGMRLRGILAEAGVDLGGLVQHPGAQTATKYRILAGEQVLFRLDDGGWFPDGADELLAASLPALLADTDALIVCDYGTGLLHGSVRDALVALRGGRLTVVDAHDAAGWADLAPDLVTPNAAEAALLLGGPKTLGSDRAAAVRAAAPDVLAAAGAAAAAVTLDRDGSAVISAGGGFHRTWARPAAEKQASGAGDTFVACLTLARAAGLPLSTAADLAQNAADIVVRRPGTSVCSTDDLEKHLNGFADAALSQADLLARTAVERAAGRRIVLTNGCFDVLHRGHTRYLNQAKQLGDILVVALNSDASARRLKGPGRPINTVHDRAGIIAALSCVDFVTVFDTDTPIPLIRELRPDVYAKGGDYSAQMLAETPVVEACGGQVMILDYVSDHSTTALVSRIRSGGAGNGPGQASAGRGASGEPAADGTATPAGDPP</sequence>
<keyword evidence="5" id="KW-0547">Nucleotide-binding</keyword>
<evidence type="ECO:0000256" key="5">
    <source>
        <dbReference type="ARBA" id="ARBA00022741"/>
    </source>
</evidence>
<reference evidence="14" key="1">
    <citation type="submission" date="2022-09" db="EMBL/GenBank/DDBJ databases">
        <title>Novel species in genus Arthrobacter.</title>
        <authorList>
            <person name="Liu Y."/>
        </authorList>
    </citation>
    <scope>NUCLEOTIDE SEQUENCE</scope>
    <source>
        <strain evidence="14">Zg-Y815</strain>
    </source>
</reference>
<keyword evidence="6" id="KW-0418">Kinase</keyword>
<evidence type="ECO:0000256" key="3">
    <source>
        <dbReference type="ARBA" id="ARBA00022679"/>
    </source>
</evidence>
<dbReference type="Pfam" id="PF01467">
    <property type="entry name" value="CTP_transf_like"/>
    <property type="match status" value="1"/>
</dbReference>
<comment type="pathway">
    <text evidence="1">Bacterial outer membrane biogenesis; LPS core biosynthesis.</text>
</comment>
<dbReference type="SUPFAM" id="SSF52374">
    <property type="entry name" value="Nucleotidylyl transferase"/>
    <property type="match status" value="1"/>
</dbReference>
<organism evidence="14 15">
    <name type="scientific">Arthrobacter zhaoxinii</name>
    <dbReference type="NCBI Taxonomy" id="2964616"/>
    <lineage>
        <taxon>Bacteria</taxon>
        <taxon>Bacillati</taxon>
        <taxon>Actinomycetota</taxon>
        <taxon>Actinomycetes</taxon>
        <taxon>Micrococcales</taxon>
        <taxon>Micrococcaceae</taxon>
        <taxon>Arthrobacter</taxon>
    </lineage>
</organism>
<evidence type="ECO:0000256" key="8">
    <source>
        <dbReference type="ARBA" id="ARBA00023268"/>
    </source>
</evidence>
<gene>
    <name evidence="14" type="primary">rfaE2</name>
    <name evidence="14" type="ORF">N2K95_15940</name>
</gene>
<proteinExistence type="predicted"/>
<dbReference type="RefSeq" id="WP_260652350.1">
    <property type="nucleotide sequence ID" value="NZ_CP104275.1"/>
</dbReference>
<feature type="domain" description="Carbohydrate kinase PfkB" evidence="12">
    <location>
        <begin position="27"/>
        <end position="325"/>
    </location>
</feature>
<dbReference type="NCBIfam" id="TIGR02199">
    <property type="entry name" value="rfaE_dom_II"/>
    <property type="match status" value="1"/>
</dbReference>
<evidence type="ECO:0000259" key="12">
    <source>
        <dbReference type="Pfam" id="PF00294"/>
    </source>
</evidence>
<dbReference type="Proteomes" id="UP001059859">
    <property type="component" value="Chromosome"/>
</dbReference>
<evidence type="ECO:0000259" key="13">
    <source>
        <dbReference type="Pfam" id="PF01467"/>
    </source>
</evidence>
<feature type="region of interest" description="Disordered" evidence="11">
    <location>
        <begin position="489"/>
        <end position="524"/>
    </location>
</feature>
<evidence type="ECO:0000256" key="2">
    <source>
        <dbReference type="ARBA" id="ARBA00012519"/>
    </source>
</evidence>
<dbReference type="InterPro" id="IPR002173">
    <property type="entry name" value="Carboh/pur_kinase_PfkB_CS"/>
</dbReference>
<name>A0ABY5YPT5_9MICC</name>
<accession>A0ABY5YPT5</accession>
<evidence type="ECO:0000256" key="7">
    <source>
        <dbReference type="ARBA" id="ARBA00022840"/>
    </source>
</evidence>
<feature type="domain" description="Cytidyltransferase-like" evidence="13">
    <location>
        <begin position="362"/>
        <end position="457"/>
    </location>
</feature>
<evidence type="ECO:0000313" key="15">
    <source>
        <dbReference type="Proteomes" id="UP001059859"/>
    </source>
</evidence>
<dbReference type="PANTHER" id="PTHR46969">
    <property type="entry name" value="BIFUNCTIONAL PROTEIN HLDE"/>
    <property type="match status" value="1"/>
</dbReference>
<dbReference type="Pfam" id="PF00294">
    <property type="entry name" value="PfkB"/>
    <property type="match status" value="1"/>
</dbReference>
<dbReference type="InterPro" id="IPR011611">
    <property type="entry name" value="PfkB_dom"/>
</dbReference>
<dbReference type="InterPro" id="IPR029056">
    <property type="entry name" value="Ribokinase-like"/>
</dbReference>
<evidence type="ECO:0000256" key="6">
    <source>
        <dbReference type="ARBA" id="ARBA00022777"/>
    </source>
</evidence>
<dbReference type="PROSITE" id="PS00583">
    <property type="entry name" value="PFKB_KINASES_1"/>
    <property type="match status" value="1"/>
</dbReference>
<dbReference type="SUPFAM" id="SSF53613">
    <property type="entry name" value="Ribokinase-like"/>
    <property type="match status" value="1"/>
</dbReference>
<dbReference type="Gene3D" id="3.40.1190.20">
    <property type="match status" value="1"/>
</dbReference>
<keyword evidence="7" id="KW-0067">ATP-binding</keyword>
<dbReference type="EC" id="2.7.7.70" evidence="2"/>
<keyword evidence="3" id="KW-0808">Transferase</keyword>
<dbReference type="InterPro" id="IPR004821">
    <property type="entry name" value="Cyt_trans-like"/>
</dbReference>
<protein>
    <recommendedName>
        <fullName evidence="2">D-glycero-beta-D-manno-heptose 1-phosphate adenylyltransferase</fullName>
        <ecNumber evidence="2">2.7.7.70</ecNumber>
    </recommendedName>
</protein>
<evidence type="ECO:0000256" key="1">
    <source>
        <dbReference type="ARBA" id="ARBA00004713"/>
    </source>
</evidence>
<keyword evidence="4 14" id="KW-0548">Nucleotidyltransferase</keyword>
<dbReference type="EMBL" id="CP104275">
    <property type="protein sequence ID" value="UWX97089.1"/>
    <property type="molecule type" value="Genomic_DNA"/>
</dbReference>
<evidence type="ECO:0000313" key="14">
    <source>
        <dbReference type="EMBL" id="UWX97089.1"/>
    </source>
</evidence>
<evidence type="ECO:0000256" key="10">
    <source>
        <dbReference type="ARBA" id="ARBA00047428"/>
    </source>
</evidence>
<evidence type="ECO:0000256" key="11">
    <source>
        <dbReference type="SAM" id="MobiDB-lite"/>
    </source>
</evidence>
<dbReference type="InterPro" id="IPR011914">
    <property type="entry name" value="RfaE_dom_II"/>
</dbReference>